<dbReference type="PROSITE" id="PS50141">
    <property type="entry name" value="A_DEAMIN_EDITASE"/>
    <property type="match status" value="1"/>
</dbReference>
<dbReference type="SUPFAM" id="SSF52833">
    <property type="entry name" value="Thioredoxin-like"/>
    <property type="match status" value="1"/>
</dbReference>
<dbReference type="Pfam" id="PF13899">
    <property type="entry name" value="Thioredoxin_7"/>
    <property type="match status" value="1"/>
</dbReference>
<dbReference type="InterPro" id="IPR036249">
    <property type="entry name" value="Thioredoxin-like_sf"/>
</dbReference>
<dbReference type="GO" id="GO:0006396">
    <property type="term" value="P:RNA processing"/>
    <property type="evidence" value="ECO:0007669"/>
    <property type="project" value="InterPro"/>
</dbReference>
<feature type="chain" id="PRO_5026754093" evidence="2">
    <location>
        <begin position="18"/>
        <end position="203"/>
    </location>
</feature>
<accession>A0A6J2S0C6</accession>
<gene>
    <name evidence="5" type="primary">LOC115026501</name>
</gene>
<dbReference type="Proteomes" id="UP000504630">
    <property type="component" value="Chromosome 21"/>
</dbReference>
<dbReference type="GeneID" id="115026501"/>
<protein>
    <submittedName>
        <fullName evidence="5">Anterior gradient protein 3-like</fullName>
    </submittedName>
</protein>
<keyword evidence="1 2" id="KW-0732">Signal</keyword>
<dbReference type="OrthoDB" id="262308at2759"/>
<proteinExistence type="predicted"/>
<dbReference type="GO" id="GO:0005783">
    <property type="term" value="C:endoplasmic reticulum"/>
    <property type="evidence" value="ECO:0007669"/>
    <property type="project" value="TreeGrafter"/>
</dbReference>
<evidence type="ECO:0000256" key="2">
    <source>
        <dbReference type="SAM" id="SignalP"/>
    </source>
</evidence>
<name>A0A6J2S0C6_COTGO</name>
<dbReference type="PANTHER" id="PTHR15337:SF5">
    <property type="entry name" value="ANTERIOR GRADIENT PROTEIN 3"/>
    <property type="match status" value="1"/>
</dbReference>
<evidence type="ECO:0000259" key="3">
    <source>
        <dbReference type="PROSITE" id="PS50141"/>
    </source>
</evidence>
<dbReference type="RefSeq" id="XP_029315207.1">
    <property type="nucleotide sequence ID" value="XM_029459347.1"/>
</dbReference>
<organism evidence="4 5">
    <name type="scientific">Cottoperca gobio</name>
    <name type="common">Frogmouth</name>
    <name type="synonym">Aphritis gobio</name>
    <dbReference type="NCBI Taxonomy" id="56716"/>
    <lineage>
        <taxon>Eukaryota</taxon>
        <taxon>Metazoa</taxon>
        <taxon>Chordata</taxon>
        <taxon>Craniata</taxon>
        <taxon>Vertebrata</taxon>
        <taxon>Euteleostomi</taxon>
        <taxon>Actinopterygii</taxon>
        <taxon>Neopterygii</taxon>
        <taxon>Teleostei</taxon>
        <taxon>Neoteleostei</taxon>
        <taxon>Acanthomorphata</taxon>
        <taxon>Eupercaria</taxon>
        <taxon>Perciformes</taxon>
        <taxon>Notothenioidei</taxon>
        <taxon>Bovichtidae</taxon>
        <taxon>Cottoperca</taxon>
    </lineage>
</organism>
<dbReference type="Gene3D" id="3.40.30.10">
    <property type="entry name" value="Glutaredoxin"/>
    <property type="match status" value="1"/>
</dbReference>
<evidence type="ECO:0000313" key="5">
    <source>
        <dbReference type="RefSeq" id="XP_029315207.1"/>
    </source>
</evidence>
<keyword evidence="4" id="KW-1185">Reference proteome</keyword>
<dbReference type="GO" id="GO:0004000">
    <property type="term" value="F:adenosine deaminase activity"/>
    <property type="evidence" value="ECO:0007669"/>
    <property type="project" value="InterPro"/>
</dbReference>
<evidence type="ECO:0000256" key="1">
    <source>
        <dbReference type="ARBA" id="ARBA00022729"/>
    </source>
</evidence>
<dbReference type="AlphaFoldDB" id="A0A6J2S0C6"/>
<dbReference type="InterPro" id="IPR002466">
    <property type="entry name" value="A_deamin"/>
</dbReference>
<dbReference type="InParanoid" id="A0A6J2S0C6"/>
<dbReference type="Pfam" id="PF02137">
    <property type="entry name" value="A_deamin"/>
    <property type="match status" value="1"/>
</dbReference>
<dbReference type="GO" id="GO:0003723">
    <property type="term" value="F:RNA binding"/>
    <property type="evidence" value="ECO:0007669"/>
    <property type="project" value="InterPro"/>
</dbReference>
<feature type="signal peptide" evidence="2">
    <location>
        <begin position="1"/>
        <end position="17"/>
    </location>
</feature>
<evidence type="ECO:0000313" key="4">
    <source>
        <dbReference type="Proteomes" id="UP000504630"/>
    </source>
</evidence>
<dbReference type="PANTHER" id="PTHR15337">
    <property type="entry name" value="ANTERIOR GRADIENT PROTEIN-RELATED"/>
    <property type="match status" value="1"/>
</dbReference>
<dbReference type="InterPro" id="IPR051099">
    <property type="entry name" value="AGR/TXD"/>
</dbReference>
<reference evidence="5" key="1">
    <citation type="submission" date="2025-08" db="UniProtKB">
        <authorList>
            <consortium name="RefSeq"/>
        </authorList>
    </citation>
    <scope>IDENTIFICATION</scope>
</reference>
<sequence>MLRWICFALILGVCVSAAKQKQKKVTPVSFSRGWGVNISWIKNYEEGLLNIATSQKPLMVIHHKVDCPHSRALKKLFAADKAIQKMAKEDFIMLNMIEDTTDKNMAPDGYYVPRILFVDPSMTVRTDIVGKHKLAYSYGPEDMETLSSILWIKVLKPSSYHDAKQAATEYHSAKQALIKAFHKSGLGAWVKKPNEQDQFSLSS</sequence>
<dbReference type="KEGG" id="cgob:115026501"/>
<feature type="domain" description="A to I editase" evidence="3">
    <location>
        <begin position="153"/>
        <end position="199"/>
    </location>
</feature>